<proteinExistence type="predicted"/>
<dbReference type="EMBL" id="CP009123">
    <property type="protein sequence ID" value="AJA11710.1"/>
    <property type="molecule type" value="Genomic_DNA"/>
</dbReference>
<reference evidence="1 2" key="1">
    <citation type="journal article" date="2015" name="Int. J. Syst. Evol. Microbiol.">
        <title>Description of Sphingopyxis fribergensis sp. nov. - a soil bacterium with the ability to degrade styrene and phenylacetic acid.</title>
        <authorList>
            <person name="Oelschlagel M."/>
            <person name="Ruckert C."/>
            <person name="Kalinowski J."/>
            <person name="Schmidt G."/>
            <person name="Schlomann M."/>
            <person name="Tischler D."/>
        </authorList>
    </citation>
    <scope>NUCLEOTIDE SEQUENCE [LARGE SCALE GENOMIC DNA]</scope>
    <source>
        <strain evidence="1 2">Kp5.2</strain>
        <plasmid evidence="1">pSfKp5.2</plasmid>
    </source>
</reference>
<geneLocation type="plasmid" evidence="1 2">
    <name>pSfKp5.2</name>
</geneLocation>
<dbReference type="AlphaFoldDB" id="A0A0A7PNX6"/>
<keyword evidence="2" id="KW-1185">Reference proteome</keyword>
<evidence type="ECO:0000313" key="2">
    <source>
        <dbReference type="Proteomes" id="UP000030907"/>
    </source>
</evidence>
<dbReference type="KEGG" id="sphk:SKP52_24345"/>
<protein>
    <submittedName>
        <fullName evidence="1">Uncharacterized protein</fullName>
    </submittedName>
</protein>
<keyword evidence="1" id="KW-0614">Plasmid</keyword>
<name>A0A0A7PNX6_9SPHN</name>
<gene>
    <name evidence="1" type="ORF">SKP52_24345</name>
</gene>
<accession>A0A0A7PNX6</accession>
<sequence>MIAGTAAKGHPSRNSLCNETAIVWHVGCSRGRLLAAMGMTMPDRDMLPRTFQANVDRFYQRVILKTLGDLPTHETLVVGEASDMDEFLDRCAAQIDNYTANEAAKAFVLTLDGLFERQLARWARAHGVKFSGATDLSRAAREIAAIDVGAIGVASDLHEMHLAANVARHGDGGACTKLLAKAPQLWTRISFDYDDIAPAPVPTSEELRIGQDELRRYARAVVQFWGHADPLPGAVLVAPY</sequence>
<organism evidence="1 2">
    <name type="scientific">Sphingopyxis fribergensis</name>
    <dbReference type="NCBI Taxonomy" id="1515612"/>
    <lineage>
        <taxon>Bacteria</taxon>
        <taxon>Pseudomonadati</taxon>
        <taxon>Pseudomonadota</taxon>
        <taxon>Alphaproteobacteria</taxon>
        <taxon>Sphingomonadales</taxon>
        <taxon>Sphingomonadaceae</taxon>
        <taxon>Sphingopyxis</taxon>
    </lineage>
</organism>
<dbReference type="Proteomes" id="UP000030907">
    <property type="component" value="Plasmid pSfKp5.2"/>
</dbReference>
<dbReference type="HOGENOM" id="CLU_112471_0_0_5"/>
<evidence type="ECO:0000313" key="1">
    <source>
        <dbReference type="EMBL" id="AJA11710.1"/>
    </source>
</evidence>